<accession>A0A1D2JG05</accession>
<evidence type="ECO:0000313" key="2">
    <source>
        <dbReference type="Proteomes" id="UP000242814"/>
    </source>
</evidence>
<organism evidence="1 2">
    <name type="scientific">Paracoccidioides brasiliensis</name>
    <dbReference type="NCBI Taxonomy" id="121759"/>
    <lineage>
        <taxon>Eukaryota</taxon>
        <taxon>Fungi</taxon>
        <taxon>Dikarya</taxon>
        <taxon>Ascomycota</taxon>
        <taxon>Pezizomycotina</taxon>
        <taxon>Eurotiomycetes</taxon>
        <taxon>Eurotiomycetidae</taxon>
        <taxon>Onygenales</taxon>
        <taxon>Ajellomycetaceae</taxon>
        <taxon>Paracoccidioides</taxon>
    </lineage>
</organism>
<name>A0A1D2JG05_PARBR</name>
<dbReference type="AlphaFoldDB" id="A0A1D2JG05"/>
<dbReference type="VEuPathDB" id="FungiDB:PADG_11152"/>
<reference evidence="1 2" key="1">
    <citation type="submission" date="2016-06" db="EMBL/GenBank/DDBJ databases">
        <authorList>
            <person name="Kjaerup R.B."/>
            <person name="Dalgaard T.S."/>
            <person name="Juul-Madsen H.R."/>
        </authorList>
    </citation>
    <scope>NUCLEOTIDE SEQUENCE [LARGE SCALE GENOMIC DNA]</scope>
    <source>
        <strain evidence="1 2">Pb300</strain>
    </source>
</reference>
<proteinExistence type="predicted"/>
<dbReference type="Proteomes" id="UP000242814">
    <property type="component" value="Unassembled WGS sequence"/>
</dbReference>
<gene>
    <name evidence="1" type="ORF">ACO22_03472</name>
</gene>
<evidence type="ECO:0000313" key="1">
    <source>
        <dbReference type="EMBL" id="ODH31217.1"/>
    </source>
</evidence>
<protein>
    <submittedName>
        <fullName evidence="1">Uncharacterized protein</fullName>
    </submittedName>
</protein>
<comment type="caution">
    <text evidence="1">The sequence shown here is derived from an EMBL/GenBank/DDBJ whole genome shotgun (WGS) entry which is preliminary data.</text>
</comment>
<sequence length="89" mass="10313">MRVGPQRIKKQKGEENRGTAGFQCCGIHNIVSLARKALQQVVESERQIRLEGRALRSREAVIFRSRVRGWEAPPMEVVIRERRARCEWG</sequence>
<dbReference type="VEuPathDB" id="FungiDB:PABG_11514"/>
<dbReference type="EMBL" id="LZYO01000119">
    <property type="protein sequence ID" value="ODH31217.1"/>
    <property type="molecule type" value="Genomic_DNA"/>
</dbReference>